<keyword evidence="1" id="KW-0732">Signal</keyword>
<dbReference type="STRING" id="295069.SAMN05421856_111104"/>
<protein>
    <submittedName>
        <fullName evidence="2">Uncharacterized protein</fullName>
    </submittedName>
</protein>
<sequence length="441" mass="45644">MKNIITLAVLLISLIINAQVGINNTSPKATLDITAKTNNGTKPEGLIAPRLSGDQIQSGDVQYDTAQKGAIIYALSAATSPSTKTANINAEGYYYFDGSLWQKLSNSSVPAVVVTSSALNGVYKAGTAMTVSNTFTVTLTNNSFSTATIAFSTSDLVLSGVTGLSVASVSTASSTLIAGASVTVTYTLSGTPASSGTLAATWTKLSLSSVKTAMVSPNAVCASGQWSSVSPAIGTNGLRTGTTYSAVYSIPYTMGAGNLPAESYTSNGLTFTLTNTNPISSSGNLTYSISGTYTGTDKGMISFTTQAGCTVKFGVTYTASYSFNISSYNGVSNGTFNVYQSYSSNDPSLNYASTVPKSVWVPLNGNYITTGSASCTITGYNHGYVDFFGQHLLSGQNANFNNSSNPLTQNTYGTWIEACYGCSPITTTNGSGSLTLTYIHP</sequence>
<gene>
    <name evidence="2" type="ORF">SAMN05421856_111104</name>
</gene>
<feature type="chain" id="PRO_5011599604" evidence="1">
    <location>
        <begin position="19"/>
        <end position="441"/>
    </location>
</feature>
<accession>A0A1H8D391</accession>
<keyword evidence="3" id="KW-1185">Reference proteome</keyword>
<organism evidence="2 3">
    <name type="scientific">Chryseobacterium taichungense</name>
    <dbReference type="NCBI Taxonomy" id="295069"/>
    <lineage>
        <taxon>Bacteria</taxon>
        <taxon>Pseudomonadati</taxon>
        <taxon>Bacteroidota</taxon>
        <taxon>Flavobacteriia</taxon>
        <taxon>Flavobacteriales</taxon>
        <taxon>Weeksellaceae</taxon>
        <taxon>Chryseobacterium group</taxon>
        <taxon>Chryseobacterium</taxon>
    </lineage>
</organism>
<evidence type="ECO:0000256" key="1">
    <source>
        <dbReference type="SAM" id="SignalP"/>
    </source>
</evidence>
<feature type="signal peptide" evidence="1">
    <location>
        <begin position="1"/>
        <end position="18"/>
    </location>
</feature>
<proteinExistence type="predicted"/>
<dbReference type="Proteomes" id="UP000199450">
    <property type="component" value="Unassembled WGS sequence"/>
</dbReference>
<dbReference type="OrthoDB" id="1159290at2"/>
<evidence type="ECO:0000313" key="3">
    <source>
        <dbReference type="Proteomes" id="UP000199450"/>
    </source>
</evidence>
<reference evidence="3" key="1">
    <citation type="submission" date="2016-10" db="EMBL/GenBank/DDBJ databases">
        <authorList>
            <person name="Varghese N."/>
            <person name="Submissions S."/>
        </authorList>
    </citation>
    <scope>NUCLEOTIDE SEQUENCE [LARGE SCALE GENOMIC DNA]</scope>
    <source>
        <strain evidence="3">DSM 17453</strain>
    </source>
</reference>
<dbReference type="EMBL" id="FOBV01000011">
    <property type="protein sequence ID" value="SEN01871.1"/>
    <property type="molecule type" value="Genomic_DNA"/>
</dbReference>
<dbReference type="AlphaFoldDB" id="A0A1H8D391"/>
<evidence type="ECO:0000313" key="2">
    <source>
        <dbReference type="EMBL" id="SEN01871.1"/>
    </source>
</evidence>
<dbReference type="RefSeq" id="WP_090001894.1">
    <property type="nucleotide sequence ID" value="NZ_FOBV01000011.1"/>
</dbReference>
<name>A0A1H8D391_9FLAO</name>